<evidence type="ECO:0000259" key="11">
    <source>
        <dbReference type="PROSITE" id="PS51553"/>
    </source>
</evidence>
<reference evidence="13" key="1">
    <citation type="journal article" date="2019" name="Int. J. Syst. Evol. Microbiol.">
        <title>The Global Catalogue of Microorganisms (GCM) 10K type strain sequencing project: providing services to taxonomists for standard genome sequencing and annotation.</title>
        <authorList>
            <consortium name="The Broad Institute Genomics Platform"/>
            <consortium name="The Broad Institute Genome Sequencing Center for Infectious Disease"/>
            <person name="Wu L."/>
            <person name="Ma J."/>
        </authorList>
    </citation>
    <scope>NUCLEOTIDE SEQUENCE [LARGE SCALE GENOMIC DNA]</scope>
    <source>
        <strain evidence="13">JCM 3380</strain>
    </source>
</reference>
<dbReference type="InterPro" id="IPR025777">
    <property type="entry name" value="GMPS_ATP_PPase_dom"/>
</dbReference>
<comment type="catalytic activity">
    <reaction evidence="9">
        <text>XMP + L-glutamine + ATP + H2O = GMP + L-glutamate + AMP + diphosphate + 2 H(+)</text>
        <dbReference type="Rhea" id="RHEA:11680"/>
        <dbReference type="ChEBI" id="CHEBI:15377"/>
        <dbReference type="ChEBI" id="CHEBI:15378"/>
        <dbReference type="ChEBI" id="CHEBI:29985"/>
        <dbReference type="ChEBI" id="CHEBI:30616"/>
        <dbReference type="ChEBI" id="CHEBI:33019"/>
        <dbReference type="ChEBI" id="CHEBI:57464"/>
        <dbReference type="ChEBI" id="CHEBI:58115"/>
        <dbReference type="ChEBI" id="CHEBI:58359"/>
        <dbReference type="ChEBI" id="CHEBI:456215"/>
        <dbReference type="EC" id="6.3.5.2"/>
    </reaction>
</comment>
<dbReference type="PRINTS" id="PR00096">
    <property type="entry name" value="GATASE"/>
</dbReference>
<keyword evidence="8 9" id="KW-0315">Glutamine amidotransferase</keyword>
<dbReference type="SUPFAM" id="SSF54810">
    <property type="entry name" value="GMP synthetase C-terminal dimerisation domain"/>
    <property type="match status" value="1"/>
</dbReference>
<proteinExistence type="inferred from homology"/>
<keyword evidence="13" id="KW-1185">Reference proteome</keyword>
<evidence type="ECO:0000256" key="5">
    <source>
        <dbReference type="ARBA" id="ARBA00022749"/>
    </source>
</evidence>
<evidence type="ECO:0000256" key="7">
    <source>
        <dbReference type="ARBA" id="ARBA00022840"/>
    </source>
</evidence>
<dbReference type="EC" id="6.3.5.2" evidence="9"/>
<keyword evidence="7 9" id="KW-0067">ATP-binding</keyword>
<gene>
    <name evidence="9 12" type="primary">guaA</name>
    <name evidence="12" type="ORF">GCM10010492_40840</name>
</gene>
<feature type="active site" description="Nucleophile" evidence="9">
    <location>
        <position position="88"/>
    </location>
</feature>
<accession>A0ABP3DNG0</accession>
<dbReference type="PROSITE" id="PS51273">
    <property type="entry name" value="GATASE_TYPE_1"/>
    <property type="match status" value="1"/>
</dbReference>
<evidence type="ECO:0000256" key="6">
    <source>
        <dbReference type="ARBA" id="ARBA00022755"/>
    </source>
</evidence>
<dbReference type="Gene3D" id="3.40.50.880">
    <property type="match status" value="1"/>
</dbReference>
<feature type="binding site" evidence="10">
    <location>
        <begin position="230"/>
        <end position="236"/>
    </location>
    <ligand>
        <name>ATP</name>
        <dbReference type="ChEBI" id="CHEBI:30616"/>
    </ligand>
</feature>
<dbReference type="NCBIfam" id="TIGR00888">
    <property type="entry name" value="guaA_Nterm"/>
    <property type="match status" value="1"/>
</dbReference>
<dbReference type="RefSeq" id="WP_343935419.1">
    <property type="nucleotide sequence ID" value="NZ_BAAABU010000008.1"/>
</dbReference>
<dbReference type="InterPro" id="IPR022310">
    <property type="entry name" value="NAD/GMP_synthase"/>
</dbReference>
<comment type="caution">
    <text evidence="12">The sequence shown here is derived from an EMBL/GenBank/DDBJ whole genome shotgun (WGS) entry which is preliminary data.</text>
</comment>
<feature type="active site" evidence="9">
    <location>
        <position position="178"/>
    </location>
</feature>
<evidence type="ECO:0000256" key="9">
    <source>
        <dbReference type="HAMAP-Rule" id="MF_00344"/>
    </source>
</evidence>
<dbReference type="CDD" id="cd01742">
    <property type="entry name" value="GATase1_GMP_Synthase"/>
    <property type="match status" value="1"/>
</dbReference>
<dbReference type="InterPro" id="IPR001674">
    <property type="entry name" value="GMP_synth_C"/>
</dbReference>
<dbReference type="Pfam" id="PF02540">
    <property type="entry name" value="NAD_synthase"/>
    <property type="match status" value="1"/>
</dbReference>
<dbReference type="PRINTS" id="PR00099">
    <property type="entry name" value="CPSGATASE"/>
</dbReference>
<dbReference type="PROSITE" id="PS51553">
    <property type="entry name" value="GMPS_ATP_PPASE"/>
    <property type="match status" value="1"/>
</dbReference>
<evidence type="ECO:0000256" key="10">
    <source>
        <dbReference type="PROSITE-ProRule" id="PRU00886"/>
    </source>
</evidence>
<feature type="active site" evidence="9">
    <location>
        <position position="176"/>
    </location>
</feature>
<comment type="function">
    <text evidence="1 9">Catalyzes the synthesis of GMP from XMP.</text>
</comment>
<dbReference type="EMBL" id="BAAABU010000008">
    <property type="protein sequence ID" value="GAA0237579.1"/>
    <property type="molecule type" value="Genomic_DNA"/>
</dbReference>
<evidence type="ECO:0000256" key="3">
    <source>
        <dbReference type="ARBA" id="ARBA00022598"/>
    </source>
</evidence>
<dbReference type="Proteomes" id="UP001500416">
    <property type="component" value="Unassembled WGS sequence"/>
</dbReference>
<dbReference type="PANTHER" id="PTHR11922:SF2">
    <property type="entry name" value="GMP SYNTHASE [GLUTAMINE-HYDROLYZING]"/>
    <property type="match status" value="1"/>
</dbReference>
<dbReference type="CDD" id="cd01997">
    <property type="entry name" value="GMP_synthase_C"/>
    <property type="match status" value="1"/>
</dbReference>
<evidence type="ECO:0000256" key="1">
    <source>
        <dbReference type="ARBA" id="ARBA00002332"/>
    </source>
</evidence>
<dbReference type="InterPro" id="IPR017926">
    <property type="entry name" value="GATASE"/>
</dbReference>
<keyword evidence="6 9" id="KW-0658">Purine biosynthesis</keyword>
<dbReference type="InterPro" id="IPR022955">
    <property type="entry name" value="GMP_synthase"/>
</dbReference>
<keyword evidence="3 9" id="KW-0436">Ligase</keyword>
<dbReference type="PRINTS" id="PR00097">
    <property type="entry name" value="ANTSNTHASEII"/>
</dbReference>
<name>A0ABP3DNG0_9PSEU</name>
<dbReference type="InterPro" id="IPR004739">
    <property type="entry name" value="GMP_synth_GATase"/>
</dbReference>
<protein>
    <recommendedName>
        <fullName evidence="9">GMP synthase [glutamine-hydrolyzing]</fullName>
        <ecNumber evidence="9">6.3.5.2</ecNumber>
    </recommendedName>
    <alternativeName>
        <fullName evidence="9">GMP synthetase</fullName>
    </alternativeName>
    <alternativeName>
        <fullName evidence="9">Glutamine amidotransferase</fullName>
    </alternativeName>
</protein>
<evidence type="ECO:0000313" key="12">
    <source>
        <dbReference type="EMBL" id="GAA0237579.1"/>
    </source>
</evidence>
<dbReference type="NCBIfam" id="TIGR00884">
    <property type="entry name" value="guaA_Cterm"/>
    <property type="match status" value="1"/>
</dbReference>
<dbReference type="PANTHER" id="PTHR11922">
    <property type="entry name" value="GMP SYNTHASE-RELATED"/>
    <property type="match status" value="1"/>
</dbReference>
<organism evidence="12 13">
    <name type="scientific">Saccharothrix mutabilis subsp. mutabilis</name>
    <dbReference type="NCBI Taxonomy" id="66855"/>
    <lineage>
        <taxon>Bacteria</taxon>
        <taxon>Bacillati</taxon>
        <taxon>Actinomycetota</taxon>
        <taxon>Actinomycetes</taxon>
        <taxon>Pseudonocardiales</taxon>
        <taxon>Pseudonocardiaceae</taxon>
        <taxon>Saccharothrix</taxon>
    </lineage>
</organism>
<dbReference type="SUPFAM" id="SSF52317">
    <property type="entry name" value="Class I glutamine amidotransferase-like"/>
    <property type="match status" value="1"/>
</dbReference>
<sequence>MSAVSESSSRPVLVVDFGAQYAQLIARRVREAQVYSEVVPHTASVAELLEKDPAAIVLSGGPSSVYEPGAPQVDPKLFDVGVPVFGICYGFQAMAGALGGTVEHTGTREYGRTEVNVQSNGGLLHEELPGNHPVWMSHGDCVTRAPEGFTVTASSDGAPVAAFEDRERRFAGVQYHPEVGHSPHGQEVLRRFLHEIAGIRPQWTTSSIVDEQVARIREQVGDGKAICGLSGGVDSAVAAALVQRAIGDRLTCVFVDHGLLRAGERAQVERDYVAATGVKLVTVDARERFLGALKGVTDPEEKRKIIGREFIRVFEQAERDLKAEGDYRFLVQGTLYPDVVESGGGAGTANIKSHHNVGGLPDDLQFTLVEPLRALFKDEVRRVGTELGLPETIVQRQPFPGPGLGIRIIGEVTAERLDILRKADAIAREELTSAGLDRTIWQCPVVLLADVRSVGVQGDGRTYGHPVVLRPVSSEDAMTADWTRLPYDVLERISTRITNEVAEVNRVVLDVTSKPPGTIEWE</sequence>
<dbReference type="Gene3D" id="3.30.300.10">
    <property type="match status" value="1"/>
</dbReference>
<dbReference type="Pfam" id="PF00117">
    <property type="entry name" value="GATase"/>
    <property type="match status" value="1"/>
</dbReference>
<dbReference type="NCBIfam" id="NF000848">
    <property type="entry name" value="PRK00074.1"/>
    <property type="match status" value="1"/>
</dbReference>
<dbReference type="InterPro" id="IPR014729">
    <property type="entry name" value="Rossmann-like_a/b/a_fold"/>
</dbReference>
<comment type="pathway">
    <text evidence="2 9">Purine metabolism; GMP biosynthesis; GMP from XMP (L-Gln route): step 1/1.</text>
</comment>
<dbReference type="Pfam" id="PF00958">
    <property type="entry name" value="GMP_synt_C"/>
    <property type="match status" value="1"/>
</dbReference>
<dbReference type="InterPro" id="IPR029062">
    <property type="entry name" value="Class_I_gatase-like"/>
</dbReference>
<feature type="domain" description="GMPS ATP-PPase" evidence="11">
    <location>
        <begin position="203"/>
        <end position="396"/>
    </location>
</feature>
<evidence type="ECO:0000313" key="13">
    <source>
        <dbReference type="Proteomes" id="UP001500416"/>
    </source>
</evidence>
<dbReference type="Gene3D" id="3.40.50.620">
    <property type="entry name" value="HUPs"/>
    <property type="match status" value="1"/>
</dbReference>
<comment type="subunit">
    <text evidence="9">Homodimer.</text>
</comment>
<evidence type="ECO:0000256" key="2">
    <source>
        <dbReference type="ARBA" id="ARBA00005153"/>
    </source>
</evidence>
<dbReference type="HAMAP" id="MF_00344">
    <property type="entry name" value="GMP_synthase"/>
    <property type="match status" value="1"/>
</dbReference>
<keyword evidence="4 9" id="KW-0547">Nucleotide-binding</keyword>
<keyword evidence="5 9" id="KW-0332">GMP biosynthesis</keyword>
<evidence type="ECO:0000256" key="4">
    <source>
        <dbReference type="ARBA" id="ARBA00022741"/>
    </source>
</evidence>
<dbReference type="SUPFAM" id="SSF52402">
    <property type="entry name" value="Adenine nucleotide alpha hydrolases-like"/>
    <property type="match status" value="1"/>
</dbReference>
<evidence type="ECO:0000256" key="8">
    <source>
        <dbReference type="ARBA" id="ARBA00022962"/>
    </source>
</evidence>